<dbReference type="PROSITE" id="PS00606">
    <property type="entry name" value="KS3_1"/>
    <property type="match status" value="1"/>
</dbReference>
<evidence type="ECO:0000256" key="3">
    <source>
        <dbReference type="ARBA" id="ARBA00022679"/>
    </source>
</evidence>
<dbReference type="PROSITE" id="PS52019">
    <property type="entry name" value="PKS_MFAS_DH"/>
    <property type="match status" value="1"/>
</dbReference>
<dbReference type="InterPro" id="IPR016039">
    <property type="entry name" value="Thiolase-like"/>
</dbReference>
<keyword evidence="1" id="KW-0596">Phosphopantetheine</keyword>
<evidence type="ECO:0000313" key="9">
    <source>
        <dbReference type="EMBL" id="NME72104.1"/>
    </source>
</evidence>
<evidence type="ECO:0000256" key="2">
    <source>
        <dbReference type="ARBA" id="ARBA00022553"/>
    </source>
</evidence>
<dbReference type="GO" id="GO:0004315">
    <property type="term" value="F:3-oxoacyl-[acyl-carrier-protein] synthase activity"/>
    <property type="evidence" value="ECO:0007669"/>
    <property type="project" value="InterPro"/>
</dbReference>
<dbReference type="EMBL" id="JABANE010000134">
    <property type="protein sequence ID" value="NME72104.1"/>
    <property type="molecule type" value="Genomic_DNA"/>
</dbReference>
<dbReference type="InterPro" id="IPR014030">
    <property type="entry name" value="Ketoacyl_synth_N"/>
</dbReference>
<feature type="domain" description="Ketosynthase family 3 (KS3)" evidence="7">
    <location>
        <begin position="10"/>
        <end position="471"/>
    </location>
</feature>
<dbReference type="PANTHER" id="PTHR43074">
    <property type="entry name" value="OMEGA-3 POLYUNSATURATED FATTY ACID SYNTHASE PFAB-RELATED"/>
    <property type="match status" value="1"/>
</dbReference>
<dbReference type="InterPro" id="IPR032821">
    <property type="entry name" value="PKS_assoc"/>
</dbReference>
<feature type="domain" description="Carrier" evidence="6">
    <location>
        <begin position="1327"/>
        <end position="1407"/>
    </location>
</feature>
<accession>A0A7X9XCZ2</accession>
<evidence type="ECO:0000256" key="4">
    <source>
        <dbReference type="PROSITE-ProRule" id="PRU01363"/>
    </source>
</evidence>
<dbReference type="Gene3D" id="3.10.129.110">
    <property type="entry name" value="Polyketide synthase dehydratase"/>
    <property type="match status" value="1"/>
</dbReference>
<feature type="domain" description="Carrier" evidence="6">
    <location>
        <begin position="1444"/>
        <end position="1524"/>
    </location>
</feature>
<gene>
    <name evidence="9" type="ORF">HHU12_29345</name>
</gene>
<dbReference type="GO" id="GO:0006633">
    <property type="term" value="P:fatty acid biosynthetic process"/>
    <property type="evidence" value="ECO:0007669"/>
    <property type="project" value="InterPro"/>
</dbReference>
<dbReference type="Pfam" id="PF16197">
    <property type="entry name" value="KAsynt_C_assoc"/>
    <property type="match status" value="1"/>
</dbReference>
<dbReference type="InterPro" id="IPR018201">
    <property type="entry name" value="Ketoacyl_synth_AS"/>
</dbReference>
<dbReference type="SMART" id="SM00827">
    <property type="entry name" value="PKS_AT"/>
    <property type="match status" value="1"/>
</dbReference>
<dbReference type="InterPro" id="IPR016036">
    <property type="entry name" value="Malonyl_transacylase_ACP-bd"/>
</dbReference>
<sequence>MTDTNQLLKETPIAIVGMASVFADSENLEKYWENIIQGVDCIKEVPDDRWKIDDYYDPNPLAEDKTYCKVGGFVPKIDFNPMEFGLPPNILEVTDASQLLGLAVAKDALIDSGYAPGSDALKADLRERTGVILGVGGGQKLIIPLTARLQYPVWRRALESMGMPEEQIAVAIEKMKAAFVPWTENSFPGLLGNVISGRIANRFDFGGINSVVDAACAASLSAIKMAVAELVEKRADMMITGGVDTDNSPFMYMSFSKTPAFSRNGSIRPFDQDGDGMLIGEGVGMMVMKRLEDAERDGDKIYAVVNGIGGSSDGRYKSVYAPRPSGQALAMRRAYEEAGYDPSTVGLIEAHGTGTNAGDASEGVSMGMVFGDDGVKTNHIALGSVKSQIGHTKAAAGAAGMIKAALALHHKILPGTINITKPNPKLEIEKKAFYVNSETRPWFQKDAQTPLRAGVSAFGFGGVNLHFSMEEYKGQTIEKNRVHNIHRQWLLSEVSSSALVALAQKHIDGLSGADAKAYYKEVSATAFAENVPVNQPRVGFVASSIEEATKKLQAFVVALSKDANAAEWKNPILNVWYRSAAYNGKDNVAALFAGQGSQYTNMGNEIAWSFPQVREVFAKVNGEFEASNKKPLTETVYPIPVFSDEERKQQQAVLTQTENAQPAIGALSVSMYHILQNAGFKASYFAGHSYGELSALYASGAIDLATFIKLSKERGQAMSAQAGVDAGTMMAVKADVVAVQPYIGKYQNVQVANINSGTQTILGGAKNELEALKTELKAAGLLATILPVSAAFHTPYVGHASKPFAAVLDNTNIAAPQGKLYSNTLGTAYPAQPQFIKETLKRHILSPVKFKEQIEKMYQEGARVFVEFGPKNILSNLTSEILAGQDHQVIALNPNPKKNSDVQLREAAIQLAVMGIQIQNFDPYARPVQAGGAKSKMNVQISGTNYLTDGFKKRYQDTLAKGGKVLSQKAPLVEEIETVIAETTDMSQIIEEKIRQKQNSASMAEKAVLDQIQADIQRLTEQQTRIEQMLSSLFNMQTNNQLASNAAPAPQQLQAPAEVPTPAPVAETPAPTPVAAPVVETPAPAAAPTSGSVSNAEIEASLLAVIAEKTGYPSEMLEMSMDMEADLGIDSIKRVEIFGAMTEANPSVQGVDPQELAELRTLAQIAEYISGKAGATSAPAPAAAAAPVAAAPVVETPAPAAAPTPTSGGVTNAEIEASLLEVIAEKTGYPSEMLEMGMDMEADLGIDSIKRVEIFGAMTEANPSVQGVDPQELAELRTLAQIAEYISGKAGATSAPAAAPAPVAAPVAAAPVVETPAPAAASTSGGVTNAEIEASLLEVIAEKTGYPSEMLEMGMDMEADLGIDSIKRVEIFGAMTEANPSVQGVDPQELAELRTLAQIAEYISGKAGATSAPAAAPAPVAAPVAAAPVVETPAPAAAPTSGGVTNAEIEASLLEVIAEKTGYPAEMLEMGMDMEADLGIDSIKRVEIFGAMTEANPSVQGVDPQELAELRTLAQIAEYISGKAGATSAPAAVAAPVAAAPVVETPAPAAAPTSGGVTNAEIEASLLEVIAEKTGYPAEMLEMGMDMEADLGIDSIKRVEIFGAMTEANPSVQGVDPQELAELRTLAQIAEYISGKAGAVDTLPATSAPAAEGSTHRSTPTAAAPAQGGVTNAEIEASLLEVIAEKTGYPAEMLEMGMDMEADLGIDSIKRVEIFGAMTEANPSVQGVDPQELAELRTLAQIAEYISSKAGASTPSVEANTNSSIAEKKKSTNEVAETTVAEDHTSFLSGNYDRVARYDVQLKYIPEPDQLVIEKNADAWTVITNDGSGLTVSLAQELLAEGRKVAVLTMPASLVRQSAVTLPNEVKEIALAEISDDAIKAALAQIGGVDQFINVHPHFRFPLGQWGMHFDKEKELLKAAYLLAKHLKPTLNEYASKSTRASFMTVTRLEGAFGTKNPGNVSVIGGGYFGLTKSLNLEWTNVFCRGVDLSPQLKAEVAAKKIVAELNDADVSTTETSYNDEGKRFTLAAVEQAHTAGTMRTSSITSQNVFLVTGGAKGVTADCVRAMAKTYKSKFILVGRSALTTEEPTWAQGVAEEPILKRNAMMFLKESGEKPLPKTVNRMVGAVLSQREIQENLAYIQSVGAEAHYTAADVTDAEKLKAAVAPIVAKTGAITGIIHGAGRLADKLIENKTATDFDNVYDVKISGLLAAVAAGSIHDIQHVVLFSSVAGFYGNVGQTDYAIANEVLNRVAHLFKKNHPDVHIASINWGAWDAGMVSGELKKLFEAHGVSLVPSDEGPVAMVDQLSDAFKAQPQVILGGTLPLAKADITGDLKSFTIKRNMTEEKNPFLQHHMIQGNAVLPIVNASTWMVQTATDLYPGFNIQRVDNAKLFKGIVFDGTQAEDYTIKVTETSKSEKTVTLTVNVSSDNGGKLPLNHYQTQITLTSEPVEAPVLALPNSANTPAVADASSVYTDGTLFHGADFNGIKTILEMDEKNMIFLCEHEGVTEERQGQVPVKKVNPYLMDIMYQGAVVWVRRFHGAASLPLSTDYVEIFDALPFGKPFYVKIEVKKADDFSMVSDITAYDAETGKVYMKSYGAAMTISRELTWS</sequence>
<keyword evidence="10" id="KW-1185">Reference proteome</keyword>
<dbReference type="Gene3D" id="3.40.47.10">
    <property type="match status" value="1"/>
</dbReference>
<dbReference type="Pfam" id="PF00698">
    <property type="entry name" value="Acyl_transf_1"/>
    <property type="match status" value="1"/>
</dbReference>
<dbReference type="Pfam" id="PF02801">
    <property type="entry name" value="Ketoacyl-synt_C"/>
    <property type="match status" value="1"/>
</dbReference>
<feature type="region of interest" description="C-terminal hotdog fold" evidence="4">
    <location>
        <begin position="2462"/>
        <end position="2609"/>
    </location>
</feature>
<keyword evidence="3" id="KW-0808">Transferase</keyword>
<keyword evidence="2" id="KW-0597">Phosphoprotein</keyword>
<dbReference type="InterPro" id="IPR001227">
    <property type="entry name" value="Ac_transferase_dom_sf"/>
</dbReference>
<dbReference type="Gene3D" id="3.40.366.10">
    <property type="entry name" value="Malonyl-Coenzyme A Acyl Carrier Protein, domain 2"/>
    <property type="match status" value="1"/>
</dbReference>
<dbReference type="NCBIfam" id="TIGR02813">
    <property type="entry name" value="omega_3_PfaA"/>
    <property type="match status" value="2"/>
</dbReference>
<organism evidence="9 10">
    <name type="scientific">Flammeovirga aprica JL-4</name>
    <dbReference type="NCBI Taxonomy" id="694437"/>
    <lineage>
        <taxon>Bacteria</taxon>
        <taxon>Pseudomonadati</taxon>
        <taxon>Bacteroidota</taxon>
        <taxon>Cytophagia</taxon>
        <taxon>Cytophagales</taxon>
        <taxon>Flammeovirgaceae</taxon>
        <taxon>Flammeovirga</taxon>
    </lineage>
</organism>
<dbReference type="CDD" id="cd00833">
    <property type="entry name" value="PKS"/>
    <property type="match status" value="1"/>
</dbReference>
<evidence type="ECO:0000256" key="5">
    <source>
        <dbReference type="SAM" id="MobiDB-lite"/>
    </source>
</evidence>
<feature type="region of interest" description="Disordered" evidence="5">
    <location>
        <begin position="1646"/>
        <end position="1668"/>
    </location>
</feature>
<dbReference type="Pfam" id="PF08659">
    <property type="entry name" value="KR"/>
    <property type="match status" value="1"/>
</dbReference>
<dbReference type="InterPro" id="IPR014043">
    <property type="entry name" value="Acyl_transferase_dom"/>
</dbReference>
<dbReference type="SUPFAM" id="SSF55048">
    <property type="entry name" value="Probable ACP-binding domain of malonyl-CoA ACP transacylase"/>
    <property type="match status" value="1"/>
</dbReference>
<dbReference type="InterPro" id="IPR016035">
    <property type="entry name" value="Acyl_Trfase/lysoPLipase"/>
</dbReference>
<dbReference type="InterPro" id="IPR013968">
    <property type="entry name" value="PKS_KR"/>
</dbReference>
<feature type="domain" description="Carrier" evidence="6">
    <location>
        <begin position="1557"/>
        <end position="1637"/>
    </location>
</feature>
<dbReference type="SMART" id="SM00822">
    <property type="entry name" value="PKS_KR"/>
    <property type="match status" value="1"/>
</dbReference>
<dbReference type="InterPro" id="IPR009081">
    <property type="entry name" value="PP-bd_ACP"/>
</dbReference>
<dbReference type="InterPro" id="IPR036736">
    <property type="entry name" value="ACP-like_sf"/>
</dbReference>
<dbReference type="SMART" id="SM00825">
    <property type="entry name" value="PKS_KS"/>
    <property type="match status" value="1"/>
</dbReference>
<dbReference type="InterPro" id="IPR004432">
    <property type="entry name" value="Omega_3_polyunsat_FA_synth"/>
</dbReference>
<reference evidence="9 10" key="1">
    <citation type="submission" date="2020-04" db="EMBL/GenBank/DDBJ databases">
        <title>Flammeovirga sp. SR4, a novel species isolated from seawater.</title>
        <authorList>
            <person name="Wang X."/>
        </authorList>
    </citation>
    <scope>NUCLEOTIDE SEQUENCE [LARGE SCALE GENOMIC DNA]</scope>
    <source>
        <strain evidence="9 10">ATCC 23126</strain>
    </source>
</reference>
<dbReference type="PROSITE" id="PS50075">
    <property type="entry name" value="CARRIER"/>
    <property type="match status" value="6"/>
</dbReference>
<dbReference type="SUPFAM" id="SSF53901">
    <property type="entry name" value="Thiolase-like"/>
    <property type="match status" value="1"/>
</dbReference>
<evidence type="ECO:0000259" key="8">
    <source>
        <dbReference type="PROSITE" id="PS52019"/>
    </source>
</evidence>
<feature type="domain" description="PKS/mFAS DH" evidence="8">
    <location>
        <begin position="2322"/>
        <end position="2609"/>
    </location>
</feature>
<proteinExistence type="predicted"/>
<feature type="active site" description="Proton donor; for dehydratase activity" evidence="4">
    <location>
        <position position="2525"/>
    </location>
</feature>
<dbReference type="InterPro" id="IPR042104">
    <property type="entry name" value="PKS_dehydratase_sf"/>
</dbReference>
<dbReference type="RefSeq" id="WP_169660298.1">
    <property type="nucleotide sequence ID" value="NZ_JABANE010000134.1"/>
</dbReference>
<evidence type="ECO:0000259" key="6">
    <source>
        <dbReference type="PROSITE" id="PS50075"/>
    </source>
</evidence>
<dbReference type="SUPFAM" id="SSF47336">
    <property type="entry name" value="ACP-like"/>
    <property type="match status" value="6"/>
</dbReference>
<dbReference type="InterPro" id="IPR049900">
    <property type="entry name" value="PKS_mFAS_DH"/>
</dbReference>
<dbReference type="PANTHER" id="PTHR43074:SF1">
    <property type="entry name" value="BETA-KETOACYL SYNTHASE FAMILY PROTEIN-RELATED"/>
    <property type="match status" value="1"/>
</dbReference>
<dbReference type="SUPFAM" id="SSF51735">
    <property type="entry name" value="NAD(P)-binding Rossmann-fold domains"/>
    <property type="match status" value="2"/>
</dbReference>
<dbReference type="InterPro" id="IPR014031">
    <property type="entry name" value="Ketoacyl_synth_C"/>
</dbReference>
<name>A0A7X9XCZ2_9BACT</name>
<dbReference type="PROSITE" id="PS52004">
    <property type="entry name" value="KS3_2"/>
    <property type="match status" value="1"/>
</dbReference>
<feature type="active site" description="Proton acceptor; for dehydratase activity" evidence="4">
    <location>
        <position position="2353"/>
    </location>
</feature>
<feature type="domain" description="Carrier" evidence="6">
    <location>
        <begin position="1210"/>
        <end position="1290"/>
    </location>
</feature>
<feature type="region of interest" description="Disordered" evidence="5">
    <location>
        <begin position="1043"/>
        <end position="1076"/>
    </location>
</feature>
<feature type="domain" description="Carrier" evidence="6">
    <location>
        <begin position="1093"/>
        <end position="1173"/>
    </location>
</feature>
<dbReference type="Proteomes" id="UP000576082">
    <property type="component" value="Unassembled WGS sequence"/>
</dbReference>
<dbReference type="CDD" id="cd08953">
    <property type="entry name" value="KR_2_SDR_x"/>
    <property type="match status" value="1"/>
</dbReference>
<dbReference type="InterPro" id="IPR052568">
    <property type="entry name" value="PKS-FAS_Synthase"/>
</dbReference>
<feature type="region of interest" description="N-terminal hotdog fold" evidence="4">
    <location>
        <begin position="2322"/>
        <end position="2449"/>
    </location>
</feature>
<evidence type="ECO:0000313" key="10">
    <source>
        <dbReference type="Proteomes" id="UP000576082"/>
    </source>
</evidence>
<comment type="caution">
    <text evidence="9">The sequence shown here is derived from an EMBL/GenBank/DDBJ whole genome shotgun (WGS) entry which is preliminary data.</text>
</comment>
<dbReference type="InterPro" id="IPR057326">
    <property type="entry name" value="KR_dom"/>
</dbReference>
<dbReference type="SUPFAM" id="SSF52151">
    <property type="entry name" value="FabD/lysophospholipase-like"/>
    <property type="match status" value="1"/>
</dbReference>
<feature type="domain" description="Carrier" evidence="6">
    <location>
        <begin position="1670"/>
        <end position="1750"/>
    </location>
</feature>
<dbReference type="InterPro" id="IPR036291">
    <property type="entry name" value="NAD(P)-bd_dom_sf"/>
</dbReference>
<dbReference type="Pfam" id="PF00109">
    <property type="entry name" value="ketoacyl-synt"/>
    <property type="match status" value="1"/>
</dbReference>
<dbReference type="Pfam" id="PF00550">
    <property type="entry name" value="PP-binding"/>
    <property type="match status" value="6"/>
</dbReference>
<dbReference type="Gene3D" id="3.30.70.250">
    <property type="entry name" value="Malonyl-CoA ACP transacylase, ACP-binding"/>
    <property type="match status" value="1"/>
</dbReference>
<dbReference type="Gene3D" id="1.10.1200.10">
    <property type="entry name" value="ACP-like"/>
    <property type="match status" value="6"/>
</dbReference>
<dbReference type="InterPro" id="IPR020841">
    <property type="entry name" value="PKS_Beta-ketoAc_synthase_dom"/>
</dbReference>
<dbReference type="Gene3D" id="3.40.50.720">
    <property type="entry name" value="NAD(P)-binding Rossmann-like Domain"/>
    <property type="match status" value="1"/>
</dbReference>
<evidence type="ECO:0000256" key="1">
    <source>
        <dbReference type="ARBA" id="ARBA00022450"/>
    </source>
</evidence>
<protein>
    <submittedName>
        <fullName evidence="9">SDR family NAD(P)-dependent oxidoreductase</fullName>
    </submittedName>
</protein>
<evidence type="ECO:0000259" key="7">
    <source>
        <dbReference type="PROSITE" id="PS52004"/>
    </source>
</evidence>